<evidence type="ECO:0000313" key="2">
    <source>
        <dbReference type="Proteomes" id="UP001501095"/>
    </source>
</evidence>
<proteinExistence type="predicted"/>
<name>A0ABP6BJB7_9ACTN</name>
<comment type="caution">
    <text evidence="1">The sequence shown here is derived from an EMBL/GenBank/DDBJ whole genome shotgun (WGS) entry which is preliminary data.</text>
</comment>
<accession>A0ABP6BJB7</accession>
<evidence type="ECO:0000313" key="1">
    <source>
        <dbReference type="EMBL" id="GAA2558089.1"/>
    </source>
</evidence>
<reference evidence="2" key="1">
    <citation type="journal article" date="2019" name="Int. J. Syst. Evol. Microbiol.">
        <title>The Global Catalogue of Microorganisms (GCM) 10K type strain sequencing project: providing services to taxonomists for standard genome sequencing and annotation.</title>
        <authorList>
            <consortium name="The Broad Institute Genomics Platform"/>
            <consortium name="The Broad Institute Genome Sequencing Center for Infectious Disease"/>
            <person name="Wu L."/>
            <person name="Ma J."/>
        </authorList>
    </citation>
    <scope>NUCLEOTIDE SEQUENCE [LARGE SCALE GENOMIC DNA]</scope>
    <source>
        <strain evidence="2">JCM 6924</strain>
    </source>
</reference>
<dbReference type="Proteomes" id="UP001501095">
    <property type="component" value="Unassembled WGS sequence"/>
</dbReference>
<dbReference type="EMBL" id="BAAATM010000027">
    <property type="protein sequence ID" value="GAA2558089.1"/>
    <property type="molecule type" value="Genomic_DNA"/>
</dbReference>
<organism evidence="1 2">
    <name type="scientific">Streptomyces levis</name>
    <dbReference type="NCBI Taxonomy" id="285566"/>
    <lineage>
        <taxon>Bacteria</taxon>
        <taxon>Bacillati</taxon>
        <taxon>Actinomycetota</taxon>
        <taxon>Actinomycetes</taxon>
        <taxon>Kitasatosporales</taxon>
        <taxon>Streptomycetaceae</taxon>
        <taxon>Streptomyces</taxon>
    </lineage>
</organism>
<keyword evidence="2" id="KW-1185">Reference proteome</keyword>
<sequence>MAYVQVAAQPHPRLPWDPGRTIRWSGRPAPGEQFLDDERCLVVTRRDIDDGETRLLYMDFTDRLHIGHYV</sequence>
<gene>
    <name evidence="1" type="ORF">GCM10010423_69840</name>
</gene>
<protein>
    <submittedName>
        <fullName evidence="1">Uncharacterized protein</fullName>
    </submittedName>
</protein>